<sequence>MSSADSGYSAYFTVDTSEVLLVALYLRDCAGLQGTGLPSLPPLQPAVRRAETRQLTKRVGGRATLRVEWEAWWHTLLAHRVGAAVLPLPPDFEALDGMAALKALLRAHFGTAMAWAAERCAEYALRVGSRGADSMDRLLARIIQECELELGRPARPFTLEVVELPLVGQRAWWVEPDKLLMCQDLFDDEVSFRSYVEPVIRALV</sequence>
<dbReference type="EMBL" id="PRKW01000001">
    <property type="protein sequence ID" value="PPB50874.1"/>
    <property type="molecule type" value="Genomic_DNA"/>
</dbReference>
<dbReference type="AlphaFoldDB" id="A0A2S5J243"/>
<accession>A0A2S5J243</accession>
<proteinExistence type="predicted"/>
<comment type="caution">
    <text evidence="1">The sequence shown here is derived from an EMBL/GenBank/DDBJ whole genome shotgun (WGS) entry which is preliminary data.</text>
</comment>
<dbReference type="Proteomes" id="UP000239297">
    <property type="component" value="Unassembled WGS sequence"/>
</dbReference>
<evidence type="ECO:0000313" key="1">
    <source>
        <dbReference type="EMBL" id="PPB50874.1"/>
    </source>
</evidence>
<dbReference type="RefSeq" id="WP_104120138.1">
    <property type="nucleotide sequence ID" value="NZ_PRKW01000001.1"/>
</dbReference>
<dbReference type="OrthoDB" id="4943423at2"/>
<reference evidence="1 2" key="1">
    <citation type="journal article" date="2014" name="Int. J. Syst. Evol. Microbiol.">
        <title>Arthrobacter pityocampae sp. nov., isolated from Thaumetopoea pityocampa (Lep., Thaumetopoeidae).</title>
        <authorList>
            <person name="Ince I.A."/>
            <person name="Demirbag Z."/>
            <person name="Kati H."/>
        </authorList>
    </citation>
    <scope>NUCLEOTIDE SEQUENCE [LARGE SCALE GENOMIC DNA]</scope>
    <source>
        <strain evidence="1 2">Tp2</strain>
    </source>
</reference>
<evidence type="ECO:0000313" key="2">
    <source>
        <dbReference type="Proteomes" id="UP000239297"/>
    </source>
</evidence>
<protein>
    <submittedName>
        <fullName evidence="1">Uncharacterized protein</fullName>
    </submittedName>
</protein>
<organism evidence="1 2">
    <name type="scientific">Arthrobacter pityocampae</name>
    <dbReference type="NCBI Taxonomy" id="547334"/>
    <lineage>
        <taxon>Bacteria</taxon>
        <taxon>Bacillati</taxon>
        <taxon>Actinomycetota</taxon>
        <taxon>Actinomycetes</taxon>
        <taxon>Micrococcales</taxon>
        <taxon>Micrococcaceae</taxon>
        <taxon>Arthrobacter</taxon>
    </lineage>
</organism>
<gene>
    <name evidence="1" type="ORF">C4K88_03170</name>
</gene>
<keyword evidence="2" id="KW-1185">Reference proteome</keyword>
<name>A0A2S5J243_9MICC</name>